<comment type="caution">
    <text evidence="4">The sequence shown here is derived from an EMBL/GenBank/DDBJ whole genome shotgun (WGS) entry which is preliminary data.</text>
</comment>
<evidence type="ECO:0000259" key="3">
    <source>
        <dbReference type="Pfam" id="PF07987"/>
    </source>
</evidence>
<dbReference type="Gene3D" id="2.60.40.2230">
    <property type="entry name" value="Uncharacterised protein YcnI-like PF07987, DUF1775"/>
    <property type="match status" value="1"/>
</dbReference>
<protein>
    <submittedName>
        <fullName evidence="4">YcnI family protein</fullName>
    </submittedName>
</protein>
<keyword evidence="2" id="KW-0472">Membrane</keyword>
<reference evidence="4 5" key="1">
    <citation type="journal article" date="2019" name="Int. J. Syst. Evol. Microbiol.">
        <title>The Global Catalogue of Microorganisms (GCM) 10K type strain sequencing project: providing services to taxonomists for standard genome sequencing and annotation.</title>
        <authorList>
            <consortium name="The Broad Institute Genomics Platform"/>
            <consortium name="The Broad Institute Genome Sequencing Center for Infectious Disease"/>
            <person name="Wu L."/>
            <person name="Ma J."/>
        </authorList>
    </citation>
    <scope>NUCLEOTIDE SEQUENCE [LARGE SCALE GENOMIC DNA]</scope>
    <source>
        <strain evidence="4 5">JCM 10425</strain>
    </source>
</reference>
<dbReference type="Proteomes" id="UP001500967">
    <property type="component" value="Unassembled WGS sequence"/>
</dbReference>
<feature type="compositionally biased region" description="Low complexity" evidence="1">
    <location>
        <begin position="202"/>
        <end position="215"/>
    </location>
</feature>
<accession>A0ABN0UP91</accession>
<evidence type="ECO:0000256" key="1">
    <source>
        <dbReference type="SAM" id="MobiDB-lite"/>
    </source>
</evidence>
<dbReference type="RefSeq" id="WP_344651154.1">
    <property type="nucleotide sequence ID" value="NZ_BAAAGX010000018.1"/>
</dbReference>
<keyword evidence="2" id="KW-1133">Transmembrane helix</keyword>
<dbReference type="Pfam" id="PF07987">
    <property type="entry name" value="DUF1775"/>
    <property type="match status" value="1"/>
</dbReference>
<gene>
    <name evidence="4" type="ORF">GCM10009539_48050</name>
</gene>
<dbReference type="InterPro" id="IPR012533">
    <property type="entry name" value="YcnI-copper_dom"/>
</dbReference>
<evidence type="ECO:0000256" key="2">
    <source>
        <dbReference type="SAM" id="Phobius"/>
    </source>
</evidence>
<dbReference type="InterPro" id="IPR038507">
    <property type="entry name" value="YcnI-like_sf"/>
</dbReference>
<evidence type="ECO:0000313" key="4">
    <source>
        <dbReference type="EMBL" id="GAA0257118.1"/>
    </source>
</evidence>
<feature type="domain" description="YncI copper-binding" evidence="3">
    <location>
        <begin position="38"/>
        <end position="186"/>
    </location>
</feature>
<sequence length="254" mass="25751">MTETTDRRPSGRFLARAAAVVLATGVAALGLAGPASAHVRVDPGEATQGGYSALTFRVPNESSTAATTKLEIALPADSPFASVSVKPVPGWKATTTSGKLAKPIEAHGTQVTEAVNRVTFTATSKATGIQPGEFQEFEISVGPLPEDKDKIFFKALQTYSDGEISRWIEEQTGSEEPENPAPELTLVKGTAEGDGHGDADAEPSAAAATTSTSDSGGNGLAIGLGVAGLVAGVAGLIAGLMALRRSTATSASES</sequence>
<name>A0ABN0UP91_9ACTN</name>
<feature type="transmembrane region" description="Helical" evidence="2">
    <location>
        <begin position="220"/>
        <end position="243"/>
    </location>
</feature>
<dbReference type="CDD" id="cd08545">
    <property type="entry name" value="YcnI_like"/>
    <property type="match status" value="1"/>
</dbReference>
<organism evidence="4 5">
    <name type="scientific">Cryptosporangium japonicum</name>
    <dbReference type="NCBI Taxonomy" id="80872"/>
    <lineage>
        <taxon>Bacteria</taxon>
        <taxon>Bacillati</taxon>
        <taxon>Actinomycetota</taxon>
        <taxon>Actinomycetes</taxon>
        <taxon>Cryptosporangiales</taxon>
        <taxon>Cryptosporangiaceae</taxon>
        <taxon>Cryptosporangium</taxon>
    </lineage>
</organism>
<evidence type="ECO:0000313" key="5">
    <source>
        <dbReference type="Proteomes" id="UP001500967"/>
    </source>
</evidence>
<dbReference type="EMBL" id="BAAAGX010000018">
    <property type="protein sequence ID" value="GAA0257118.1"/>
    <property type="molecule type" value="Genomic_DNA"/>
</dbReference>
<proteinExistence type="predicted"/>
<feature type="region of interest" description="Disordered" evidence="1">
    <location>
        <begin position="170"/>
        <end position="215"/>
    </location>
</feature>
<keyword evidence="5" id="KW-1185">Reference proteome</keyword>
<keyword evidence="2" id="KW-0812">Transmembrane</keyword>